<dbReference type="Pfam" id="PF01261">
    <property type="entry name" value="AP_endonuc_2"/>
    <property type="match status" value="1"/>
</dbReference>
<sequence>MITRRDFIIKTACAASLLPFSAFPYQAFKRRRIEEDLDISIFSKHLQFLDYKTTGEMAAEMGFSGVDLTVRPKGHVLPELVKTDLPKAVREIKEGGSNCKMITTSIESVNNPLDVDIIKTAAKHGIKYYRTHWFKYLEGKTMSESINVYKQEIKNLSYLNKENNIIGYYQNHAGTNIGASFWEVKALLETADFNYFGTQYDIRHAVAEGGHSWVNGLKLLRPYIKGIVLKDFKWGKINGKWKAINVPIGEGMVNFDAYFKLLKLYGLRPPVSLHLEYNLGGAEKGLSNISVDKKVVFDAMRRDLSALQELWRNA</sequence>
<protein>
    <submittedName>
        <fullName evidence="2">Sugar phosphate isomerase/epimerase family protein</fullName>
    </submittedName>
</protein>
<keyword evidence="2" id="KW-0413">Isomerase</keyword>
<dbReference type="RefSeq" id="WP_303278030.1">
    <property type="nucleotide sequence ID" value="NZ_JAUOEK010000119.1"/>
</dbReference>
<dbReference type="Proteomes" id="UP001176883">
    <property type="component" value="Unassembled WGS sequence"/>
</dbReference>
<evidence type="ECO:0000259" key="1">
    <source>
        <dbReference type="Pfam" id="PF01261"/>
    </source>
</evidence>
<dbReference type="SUPFAM" id="SSF51658">
    <property type="entry name" value="Xylose isomerase-like"/>
    <property type="match status" value="1"/>
</dbReference>
<name>A0ABT8WB10_9FLAO</name>
<dbReference type="Gene3D" id="3.20.20.150">
    <property type="entry name" value="Divalent-metal-dependent TIM barrel enzymes"/>
    <property type="match status" value="1"/>
</dbReference>
<feature type="domain" description="Xylose isomerase-like TIM barrel" evidence="1">
    <location>
        <begin position="57"/>
        <end position="277"/>
    </location>
</feature>
<comment type="caution">
    <text evidence="2">The sequence shown here is derived from an EMBL/GenBank/DDBJ whole genome shotgun (WGS) entry which is preliminary data.</text>
</comment>
<accession>A0ABT8WB10</accession>
<proteinExistence type="predicted"/>
<dbReference type="InterPro" id="IPR013022">
    <property type="entry name" value="Xyl_isomerase-like_TIM-brl"/>
</dbReference>
<keyword evidence="3" id="KW-1185">Reference proteome</keyword>
<dbReference type="EMBL" id="JAUOEK010000119">
    <property type="protein sequence ID" value="MDO5970339.1"/>
    <property type="molecule type" value="Genomic_DNA"/>
</dbReference>
<evidence type="ECO:0000313" key="2">
    <source>
        <dbReference type="EMBL" id="MDO5970339.1"/>
    </source>
</evidence>
<gene>
    <name evidence="2" type="ORF">Q4Q35_11035</name>
</gene>
<organism evidence="2 3">
    <name type="scientific">Flavivirga aquimarina</name>
    <dbReference type="NCBI Taxonomy" id="2027862"/>
    <lineage>
        <taxon>Bacteria</taxon>
        <taxon>Pseudomonadati</taxon>
        <taxon>Bacteroidota</taxon>
        <taxon>Flavobacteriia</taxon>
        <taxon>Flavobacteriales</taxon>
        <taxon>Flavobacteriaceae</taxon>
        <taxon>Flavivirga</taxon>
    </lineage>
</organism>
<dbReference type="GO" id="GO:0016853">
    <property type="term" value="F:isomerase activity"/>
    <property type="evidence" value="ECO:0007669"/>
    <property type="project" value="UniProtKB-KW"/>
</dbReference>
<evidence type="ECO:0000313" key="3">
    <source>
        <dbReference type="Proteomes" id="UP001176883"/>
    </source>
</evidence>
<reference evidence="2" key="1">
    <citation type="submission" date="2023-07" db="EMBL/GenBank/DDBJ databases">
        <title>Two novel species in the genus Flavivirga.</title>
        <authorList>
            <person name="Kwon K."/>
        </authorList>
    </citation>
    <scope>NUCLEOTIDE SEQUENCE</scope>
    <source>
        <strain evidence="2">KCTC 52353</strain>
    </source>
</reference>
<dbReference type="InterPro" id="IPR036237">
    <property type="entry name" value="Xyl_isomerase-like_sf"/>
</dbReference>